<dbReference type="AlphaFoldDB" id="A0A1G5F936"/>
<name>A0A1G5F936_9FLAO</name>
<evidence type="ECO:0000313" key="2">
    <source>
        <dbReference type="Proteomes" id="UP000199354"/>
    </source>
</evidence>
<dbReference type="PROSITE" id="PS51257">
    <property type="entry name" value="PROKAR_LIPOPROTEIN"/>
    <property type="match status" value="1"/>
</dbReference>
<dbReference type="Pfam" id="PF12771">
    <property type="entry name" value="SusD-like_2"/>
    <property type="match status" value="1"/>
</dbReference>
<proteinExistence type="predicted"/>
<dbReference type="RefSeq" id="WP_091141403.1">
    <property type="nucleotide sequence ID" value="NZ_FMVF01000005.1"/>
</dbReference>
<dbReference type="EMBL" id="FMVF01000005">
    <property type="protein sequence ID" value="SCY35410.1"/>
    <property type="molecule type" value="Genomic_DNA"/>
</dbReference>
<dbReference type="Gene3D" id="1.25.40.390">
    <property type="match status" value="1"/>
</dbReference>
<sequence>MKRIFLILGVMAFTVSCNDDLTNLNVDPKNPASVPAESLLANAEKNLFDYMTSTNVNTNVFRLFSQHWTETTYLDESRYDVLQRNIGDNTWRTLYRDVLRDLQEAQKTVMLEEPVTPAEQAAKNNRLAIIETLNIYTYSVLVDIFGNVPYSEALDAEGHPTPAYDDAETIYADLFERLDVAIANIDPDGDSFSADVIYGGDMAQWLKFANSLKLRMAITVADAPGLASTAQTAAEEAVASGVFESTGDSATVQYLSVQPNTNPLYEDLVTSGRYDFIAANTLVDYMNGVNDPRRGLYYTSVGGAYIGGPYAEGGDFFEYSSAGDPADGDAEHTVLLDPTLEGILMNYIEVEFLLAEAVERGWSVGGTAASHYNNAVNASILYWGGSQADADAYLLQPSVAYATAGATWQEKIGMQAWLGLYNRGFEAWTSYRRLDYPQLVAPASAVAAAEGQVPKRITYPVLEQTLNATNYNAAGSAIGGDKLATRLFWDVD</sequence>
<reference evidence="1 2" key="1">
    <citation type="submission" date="2016-10" db="EMBL/GenBank/DDBJ databases">
        <authorList>
            <person name="de Groot N.N."/>
        </authorList>
    </citation>
    <scope>NUCLEOTIDE SEQUENCE [LARGE SCALE GENOMIC DNA]</scope>
    <source>
        <strain evidence="1 2">CGMCC 1.7031</strain>
    </source>
</reference>
<dbReference type="InterPro" id="IPR011990">
    <property type="entry name" value="TPR-like_helical_dom_sf"/>
</dbReference>
<keyword evidence="2" id="KW-1185">Reference proteome</keyword>
<gene>
    <name evidence="1" type="ORF">SAMN02927903_01208</name>
</gene>
<dbReference type="STRING" id="490189.SAMN02927903_01208"/>
<organism evidence="1 2">
    <name type="scientific">Flavobacterium caeni</name>
    <dbReference type="NCBI Taxonomy" id="490189"/>
    <lineage>
        <taxon>Bacteria</taxon>
        <taxon>Pseudomonadati</taxon>
        <taxon>Bacteroidota</taxon>
        <taxon>Flavobacteriia</taxon>
        <taxon>Flavobacteriales</taxon>
        <taxon>Flavobacteriaceae</taxon>
        <taxon>Flavobacterium</taxon>
    </lineage>
</organism>
<protein>
    <submittedName>
        <fullName evidence="1">Starch-binding associating with outer membrane</fullName>
    </submittedName>
</protein>
<evidence type="ECO:0000313" key="1">
    <source>
        <dbReference type="EMBL" id="SCY35410.1"/>
    </source>
</evidence>
<dbReference type="InterPro" id="IPR041662">
    <property type="entry name" value="SusD-like_2"/>
</dbReference>
<dbReference type="OrthoDB" id="725917at2"/>
<dbReference type="Proteomes" id="UP000199354">
    <property type="component" value="Unassembled WGS sequence"/>
</dbReference>
<accession>A0A1G5F936</accession>
<dbReference type="SUPFAM" id="SSF48452">
    <property type="entry name" value="TPR-like"/>
    <property type="match status" value="1"/>
</dbReference>